<comment type="function">
    <text evidence="14">Glycogenin participates in the glycogen biosynthetic process along with glycogen synthase and glycogen branching enzyme. It catalyzes the formation of a short alpha (1,4)-glucosyl chain covalently attached via a glucose 1-O-tyrosyl linkage to internal tyrosine residues and these chains act as primers for the elongation reaction catalyzed by glycogen synthase.</text>
</comment>
<evidence type="ECO:0000256" key="11">
    <source>
        <dbReference type="ARBA" id="ARBA00038934"/>
    </source>
</evidence>
<reference evidence="17" key="3">
    <citation type="submission" date="2025-09" db="UniProtKB">
        <authorList>
            <consortium name="Ensembl"/>
        </authorList>
    </citation>
    <scope>IDENTIFICATION</scope>
</reference>
<dbReference type="CDD" id="cd02537">
    <property type="entry name" value="GT8_Glycogenin"/>
    <property type="match status" value="1"/>
</dbReference>
<dbReference type="FunFam" id="3.90.550.10:FF:000092">
    <property type="entry name" value="Glycogenin 2"/>
    <property type="match status" value="1"/>
</dbReference>
<reference evidence="18" key="1">
    <citation type="submission" date="2012-01" db="EMBL/GenBank/DDBJ databases">
        <title>The Genome Sequence of Oreochromis niloticus (Nile Tilapia).</title>
        <authorList>
            <consortium name="Broad Institute Genome Assembly Team"/>
            <consortium name="Broad Institute Sequencing Platform"/>
            <person name="Di Palma F."/>
            <person name="Johnson J."/>
            <person name="Lander E.S."/>
            <person name="Lindblad-Toh K."/>
        </authorList>
    </citation>
    <scope>NUCLEOTIDE SEQUENCE [LARGE SCALE GENOMIC DNA]</scope>
</reference>
<dbReference type="InterPro" id="IPR050587">
    <property type="entry name" value="GNT1/Glycosyltrans_8"/>
</dbReference>
<comment type="subcellular location">
    <subcellularLocation>
        <location evidence="2">Cytoplasm</location>
    </subcellularLocation>
</comment>
<dbReference type="GO" id="GO:0005978">
    <property type="term" value="P:glycogen biosynthetic process"/>
    <property type="evidence" value="ECO:0007669"/>
    <property type="project" value="UniProtKB-KW"/>
</dbReference>
<evidence type="ECO:0000256" key="1">
    <source>
        <dbReference type="ARBA" id="ARBA00001936"/>
    </source>
</evidence>
<dbReference type="GO" id="GO:0046872">
    <property type="term" value="F:metal ion binding"/>
    <property type="evidence" value="ECO:0007669"/>
    <property type="project" value="UniProtKB-KW"/>
</dbReference>
<evidence type="ECO:0000313" key="17">
    <source>
        <dbReference type="Ensembl" id="ENSONIP00000009261.2"/>
    </source>
</evidence>
<keyword evidence="5" id="KW-0808">Transferase</keyword>
<evidence type="ECO:0000256" key="7">
    <source>
        <dbReference type="ARBA" id="ARBA00023056"/>
    </source>
</evidence>
<feature type="region of interest" description="Disordered" evidence="16">
    <location>
        <begin position="309"/>
        <end position="347"/>
    </location>
</feature>
<comment type="catalytic activity">
    <reaction evidence="13">
        <text>L-tyrosyl-[glycogenin] + UDP-alpha-D-glucose = alpha-D-glucosyl-L-tyrosyl-[glycogenin] + UDP + H(+)</text>
        <dbReference type="Rhea" id="RHEA:23360"/>
        <dbReference type="Rhea" id="RHEA-COMP:14604"/>
        <dbReference type="Rhea" id="RHEA-COMP:14605"/>
        <dbReference type="ChEBI" id="CHEBI:15378"/>
        <dbReference type="ChEBI" id="CHEBI:46858"/>
        <dbReference type="ChEBI" id="CHEBI:58223"/>
        <dbReference type="ChEBI" id="CHEBI:58885"/>
        <dbReference type="ChEBI" id="CHEBI:140573"/>
        <dbReference type="EC" id="2.4.1.186"/>
    </reaction>
    <physiologicalReaction direction="left-to-right" evidence="13">
        <dbReference type="Rhea" id="RHEA:23361"/>
    </physiologicalReaction>
</comment>
<comment type="pathway">
    <text evidence="3">Glycan biosynthesis; glycogen biosynthesis.</text>
</comment>
<dbReference type="GO" id="GO:0005737">
    <property type="term" value="C:cytoplasm"/>
    <property type="evidence" value="ECO:0007669"/>
    <property type="project" value="UniProtKB-SubCell"/>
</dbReference>
<sequence length="428" mass="48322">MSAGEAFVTLATTDSYCMGATVVARSLRRHGTTRHIVAMITPNVSEQSRLPLKDVFDEVIVVDVMDSEDYHHLSLLGRPELGITFTKIHCWTLTQYSKCVFLDADTLVLCNVDELFDRDELSAAPDPGWPDCFNSGVFVFRPSLHTHTRLLDHASRHGSFDGGDQGLLNSFFSSWSVEDISKHLPFVYNLSASSVYSYLPAFQQFGHNAKIIHFLGADKPWNSQGNSSYSHNMEQFVSLWWKEYLIHTVSSAPVVQPKQEQKKLQQIQEREAKMLFTENLDSSNSLLAHFSPPPPAEYLYSQSEPAVCSHTDGTQLEEESRSSEESEAEDPPLGAECSESSDVPADTAADPVCNPWALNHIQTPADTETEPLDHRRLWEMGQMDLFFFTCALCESENIYVCERRMYVCESENIYVCVKEECMCVRVKE</sequence>
<gene>
    <name evidence="17" type="primary">gyg2</name>
</gene>
<dbReference type="Pfam" id="PF01501">
    <property type="entry name" value="Glyco_transf_8"/>
    <property type="match status" value="1"/>
</dbReference>
<dbReference type="EC" id="2.4.1.186" evidence="11"/>
<evidence type="ECO:0000256" key="16">
    <source>
        <dbReference type="SAM" id="MobiDB-lite"/>
    </source>
</evidence>
<dbReference type="InParanoid" id="I3JK67"/>
<dbReference type="InterPro" id="IPR029044">
    <property type="entry name" value="Nucleotide-diphossugar_trans"/>
</dbReference>
<evidence type="ECO:0000256" key="8">
    <source>
        <dbReference type="ARBA" id="ARBA00023180"/>
    </source>
</evidence>
<dbReference type="GO" id="GO:0008466">
    <property type="term" value="F:glycogenin glucosyltransferase activity"/>
    <property type="evidence" value="ECO:0007669"/>
    <property type="project" value="UniProtKB-EC"/>
</dbReference>
<keyword evidence="8" id="KW-0325">Glycoprotein</keyword>
<evidence type="ECO:0000256" key="12">
    <source>
        <dbReference type="ARBA" id="ARBA00047374"/>
    </source>
</evidence>
<comment type="catalytic activity">
    <reaction evidence="12">
        <text>[1,4-alpha-D-glucosyl](n)-L-tyrosyl-[glycogenin] + UDP-alpha-D-glucose = [1,4-alpha-D-glucosyl](n+1)-L-tyrosyl-[glycogenin] + UDP + H(+)</text>
        <dbReference type="Rhea" id="RHEA:56560"/>
        <dbReference type="Rhea" id="RHEA-COMP:14606"/>
        <dbReference type="Rhea" id="RHEA-COMP:14607"/>
        <dbReference type="ChEBI" id="CHEBI:15378"/>
        <dbReference type="ChEBI" id="CHEBI:58223"/>
        <dbReference type="ChEBI" id="CHEBI:58885"/>
        <dbReference type="ChEBI" id="CHEBI:140574"/>
        <dbReference type="EC" id="2.4.1.186"/>
    </reaction>
    <physiologicalReaction direction="left-to-right" evidence="12">
        <dbReference type="Rhea" id="RHEA:56561"/>
    </physiologicalReaction>
</comment>
<protein>
    <recommendedName>
        <fullName evidence="11">glycogenin glucosyltransferase</fullName>
        <ecNumber evidence="11">2.4.1.186</ecNumber>
    </recommendedName>
</protein>
<dbReference type="OMA" id="CESENIY"/>
<evidence type="ECO:0000256" key="10">
    <source>
        <dbReference type="ARBA" id="ARBA00038162"/>
    </source>
</evidence>
<keyword evidence="6" id="KW-0479">Metal-binding</keyword>
<dbReference type="HOGENOM" id="CLU_017171_3_1_1"/>
<evidence type="ECO:0000256" key="3">
    <source>
        <dbReference type="ARBA" id="ARBA00004964"/>
    </source>
</evidence>
<name>I3JK67_ORENI</name>
<dbReference type="Ensembl" id="ENSONIT00000009266.2">
    <property type="protein sequence ID" value="ENSONIP00000009261.2"/>
    <property type="gene ID" value="ENSONIG00000007341.2"/>
</dbReference>
<dbReference type="InterPro" id="IPR002495">
    <property type="entry name" value="Glyco_trans_8"/>
</dbReference>
<evidence type="ECO:0000256" key="15">
    <source>
        <dbReference type="ARBA" id="ARBA00057883"/>
    </source>
</evidence>
<evidence type="ECO:0000256" key="9">
    <source>
        <dbReference type="ARBA" id="ARBA00023211"/>
    </source>
</evidence>
<proteinExistence type="inferred from homology"/>
<keyword evidence="18" id="KW-1185">Reference proteome</keyword>
<keyword evidence="4" id="KW-0963">Cytoplasm</keyword>
<reference evidence="17" key="2">
    <citation type="submission" date="2025-08" db="UniProtKB">
        <authorList>
            <consortium name="Ensembl"/>
        </authorList>
    </citation>
    <scope>IDENTIFICATION</scope>
</reference>
<accession>I3JK67</accession>
<dbReference type="SUPFAM" id="SSF53448">
    <property type="entry name" value="Nucleotide-diphospho-sugar transferases"/>
    <property type="match status" value="1"/>
</dbReference>
<dbReference type="GeneTree" id="ENSGT00940000161628"/>
<comment type="cofactor">
    <cofactor evidence="1">
        <name>Mn(2+)</name>
        <dbReference type="ChEBI" id="CHEBI:29035"/>
    </cofactor>
</comment>
<evidence type="ECO:0000256" key="4">
    <source>
        <dbReference type="ARBA" id="ARBA00022490"/>
    </source>
</evidence>
<evidence type="ECO:0000256" key="2">
    <source>
        <dbReference type="ARBA" id="ARBA00004496"/>
    </source>
</evidence>
<dbReference type="AlphaFoldDB" id="I3JK67"/>
<keyword evidence="7" id="KW-0320">Glycogen biosynthesis</keyword>
<evidence type="ECO:0000256" key="6">
    <source>
        <dbReference type="ARBA" id="ARBA00022723"/>
    </source>
</evidence>
<evidence type="ECO:0000256" key="14">
    <source>
        <dbReference type="ARBA" id="ARBA00049637"/>
    </source>
</evidence>
<evidence type="ECO:0000313" key="18">
    <source>
        <dbReference type="Proteomes" id="UP000005207"/>
    </source>
</evidence>
<dbReference type="PANTHER" id="PTHR11183">
    <property type="entry name" value="GLYCOGENIN SUBFAMILY MEMBER"/>
    <property type="match status" value="1"/>
</dbReference>
<dbReference type="Proteomes" id="UP000005207">
    <property type="component" value="Linkage group LG23"/>
</dbReference>
<evidence type="ECO:0000256" key="5">
    <source>
        <dbReference type="ARBA" id="ARBA00022679"/>
    </source>
</evidence>
<comment type="function">
    <text evidence="15">Self-glucosylating initiator of glycogen synthesis. It catalyzes the formation of a short alpha (1,4)-glucosyl chain covalently attached via a glucose 1-O-tyrosyl linkage to internal tyrosine residues and these chains act as primers for the elongation reaction catalyzed by glycogen synthase.</text>
</comment>
<dbReference type="eggNOG" id="KOG1950">
    <property type="taxonomic scope" value="Eukaryota"/>
</dbReference>
<evidence type="ECO:0000256" key="13">
    <source>
        <dbReference type="ARBA" id="ARBA00047924"/>
    </source>
</evidence>
<dbReference type="Gene3D" id="3.90.550.10">
    <property type="entry name" value="Spore Coat Polysaccharide Biosynthesis Protein SpsA, Chain A"/>
    <property type="match status" value="1"/>
</dbReference>
<comment type="similarity">
    <text evidence="10">Belongs to the glycosyltransferase 8 family. Glycogenin subfamily.</text>
</comment>
<organism evidence="17 18">
    <name type="scientific">Oreochromis niloticus</name>
    <name type="common">Nile tilapia</name>
    <name type="synonym">Tilapia nilotica</name>
    <dbReference type="NCBI Taxonomy" id="8128"/>
    <lineage>
        <taxon>Eukaryota</taxon>
        <taxon>Metazoa</taxon>
        <taxon>Chordata</taxon>
        <taxon>Craniata</taxon>
        <taxon>Vertebrata</taxon>
        <taxon>Euteleostomi</taxon>
        <taxon>Actinopterygii</taxon>
        <taxon>Neopterygii</taxon>
        <taxon>Teleostei</taxon>
        <taxon>Neoteleostei</taxon>
        <taxon>Acanthomorphata</taxon>
        <taxon>Ovalentaria</taxon>
        <taxon>Cichlomorphae</taxon>
        <taxon>Cichliformes</taxon>
        <taxon>Cichlidae</taxon>
        <taxon>African cichlids</taxon>
        <taxon>Pseudocrenilabrinae</taxon>
        <taxon>Oreochromini</taxon>
        <taxon>Oreochromis</taxon>
    </lineage>
</organism>
<keyword evidence="9" id="KW-0464">Manganese</keyword>